<dbReference type="AlphaFoldDB" id="A0A328AD33"/>
<organism evidence="2 3">
    <name type="scientific">Phenylobacterium deserti</name>
    <dbReference type="NCBI Taxonomy" id="1914756"/>
    <lineage>
        <taxon>Bacteria</taxon>
        <taxon>Pseudomonadati</taxon>
        <taxon>Pseudomonadota</taxon>
        <taxon>Alphaproteobacteria</taxon>
        <taxon>Caulobacterales</taxon>
        <taxon>Caulobacteraceae</taxon>
        <taxon>Phenylobacterium</taxon>
    </lineage>
</organism>
<feature type="region of interest" description="Disordered" evidence="1">
    <location>
        <begin position="1"/>
        <end position="29"/>
    </location>
</feature>
<name>A0A328AD33_9CAUL</name>
<protein>
    <submittedName>
        <fullName evidence="2">Uncharacterized protein</fullName>
    </submittedName>
</protein>
<evidence type="ECO:0000256" key="1">
    <source>
        <dbReference type="SAM" id="MobiDB-lite"/>
    </source>
</evidence>
<reference evidence="3" key="1">
    <citation type="submission" date="2018-05" db="EMBL/GenBank/DDBJ databases">
        <authorList>
            <person name="Li X."/>
        </authorList>
    </citation>
    <scope>NUCLEOTIDE SEQUENCE [LARGE SCALE GENOMIC DNA]</scope>
    <source>
        <strain evidence="3">YIM 73061</strain>
    </source>
</reference>
<dbReference type="RefSeq" id="WP_111515450.1">
    <property type="nucleotide sequence ID" value="NZ_QFYR01000003.1"/>
</dbReference>
<dbReference type="Proteomes" id="UP000249725">
    <property type="component" value="Unassembled WGS sequence"/>
</dbReference>
<feature type="compositionally biased region" description="Basic and acidic residues" evidence="1">
    <location>
        <begin position="1"/>
        <end position="17"/>
    </location>
</feature>
<sequence>MANEQRARVSRAEENQAQRRRRQPGTIDRMDEFALTIPDEVQAANPDHVFRWVLDRPKRMHQLTVRDDWDRVDGVEPIPDHADKAGNQLNLVLVKKRKEFWEEDQRAKGQALREQEQAMVRKASNDPQDDRPADVSYVPDGNSITSGFTP</sequence>
<proteinExistence type="predicted"/>
<accession>A0A328AD33</accession>
<gene>
    <name evidence="2" type="ORF">DJ018_13300</name>
</gene>
<evidence type="ECO:0000313" key="3">
    <source>
        <dbReference type="Proteomes" id="UP000249725"/>
    </source>
</evidence>
<dbReference type="EMBL" id="QFYR01000003">
    <property type="protein sequence ID" value="RAK52126.1"/>
    <property type="molecule type" value="Genomic_DNA"/>
</dbReference>
<feature type="compositionally biased region" description="Basic and acidic residues" evidence="1">
    <location>
        <begin position="105"/>
        <end position="116"/>
    </location>
</feature>
<keyword evidence="3" id="KW-1185">Reference proteome</keyword>
<feature type="region of interest" description="Disordered" evidence="1">
    <location>
        <begin position="105"/>
        <end position="150"/>
    </location>
</feature>
<comment type="caution">
    <text evidence="2">The sequence shown here is derived from an EMBL/GenBank/DDBJ whole genome shotgun (WGS) entry which is preliminary data.</text>
</comment>
<evidence type="ECO:0000313" key="2">
    <source>
        <dbReference type="EMBL" id="RAK52126.1"/>
    </source>
</evidence>